<dbReference type="PANTHER" id="PTHR47151:SF2">
    <property type="entry name" value="AMINO ACID BINDING PROTEIN"/>
    <property type="match status" value="1"/>
</dbReference>
<organism evidence="5 8">
    <name type="scientific">Paraburkholderia rhynchosiae</name>
    <dbReference type="NCBI Taxonomy" id="487049"/>
    <lineage>
        <taxon>Bacteria</taxon>
        <taxon>Pseudomonadati</taxon>
        <taxon>Pseudomonadota</taxon>
        <taxon>Betaproteobacteria</taxon>
        <taxon>Burkholderiales</taxon>
        <taxon>Burkholderiaceae</taxon>
        <taxon>Paraburkholderia</taxon>
    </lineage>
</organism>
<dbReference type="Gene3D" id="3.40.50.2300">
    <property type="match status" value="2"/>
</dbReference>
<feature type="domain" description="Leucine-binding protein" evidence="4">
    <location>
        <begin position="31"/>
        <end position="369"/>
    </location>
</feature>
<dbReference type="Proteomes" id="UP000235659">
    <property type="component" value="Unassembled WGS sequence"/>
</dbReference>
<dbReference type="SUPFAM" id="SSF53822">
    <property type="entry name" value="Periplasmic binding protein-like I"/>
    <property type="match status" value="1"/>
</dbReference>
<name>A0A2N7W9E8_9BURK</name>
<sequence length="379" mass="39578">MCVLKKIRISAVVAATGLLLSGVASADDVTRIGVAVPLTGNNAAYGKDIENAVKLAVSEANASNLTIGGKPLKLVVESGDDQADPRTGVQIAQQLVDKGVTVVIGHFNSGTTIPASKIYSNAHVPMITPAATNPTITEQGSAYVFSIIATDAQNAGAAGRYAVEVAKAKRIAVIDDRTAFGQGEADEFVKAVTAAQGGIVDRQYTNDKAVDFSAQLTHIKGQNADLVFFAGLNPQAGMVKKKMKQLGIRAQFVGGGGVVEPTFLGVAGADAEGAMAWEYGSPIASLPRGKEFEAKYQQKFGSAMLSYAPFAYDATWSAIKAMQAANSTKPADFLAKLRAQEYAGITGDIQFTASGALTRPSTTLYQVANGKWVPVKTVR</sequence>
<evidence type="ECO:0000313" key="8">
    <source>
        <dbReference type="Proteomes" id="UP000494205"/>
    </source>
</evidence>
<dbReference type="CDD" id="cd06342">
    <property type="entry name" value="PBP1_ABC_LIVBP-like"/>
    <property type="match status" value="1"/>
</dbReference>
<dbReference type="OrthoDB" id="9783240at2"/>
<evidence type="ECO:0000256" key="3">
    <source>
        <dbReference type="SAM" id="SignalP"/>
    </source>
</evidence>
<dbReference type="Pfam" id="PF13458">
    <property type="entry name" value="Peripla_BP_6"/>
    <property type="match status" value="1"/>
</dbReference>
<evidence type="ECO:0000256" key="2">
    <source>
        <dbReference type="ARBA" id="ARBA00022729"/>
    </source>
</evidence>
<evidence type="ECO:0000256" key="1">
    <source>
        <dbReference type="ARBA" id="ARBA00010062"/>
    </source>
</evidence>
<comment type="similarity">
    <text evidence="1">Belongs to the leucine-binding protein family.</text>
</comment>
<dbReference type="AlphaFoldDB" id="A0A2N7W9E8"/>
<dbReference type="InterPro" id="IPR028081">
    <property type="entry name" value="Leu-bd"/>
</dbReference>
<evidence type="ECO:0000313" key="6">
    <source>
        <dbReference type="EMBL" id="PMS26036.1"/>
    </source>
</evidence>
<dbReference type="EMBL" id="CADIJZ010000027">
    <property type="protein sequence ID" value="CAB3731461.1"/>
    <property type="molecule type" value="Genomic_DNA"/>
</dbReference>
<evidence type="ECO:0000313" key="7">
    <source>
        <dbReference type="Proteomes" id="UP000235659"/>
    </source>
</evidence>
<reference evidence="6 7" key="1">
    <citation type="submission" date="2018-01" db="EMBL/GenBank/DDBJ databases">
        <title>Whole genome analyses suggest that Burkholderia sensu lato contains two further novel genera in the rhizoxinica-symbiotica group Mycetohabitans gen. nov., and Trinickia gen. nov.: implications for the evolution of diazotrophy and nodulation in the Burkholderiaceae.</title>
        <authorList>
            <person name="Estrada-de los Santos P."/>
            <person name="Palmer M."/>
            <person name="Chavez-Ramirez B."/>
            <person name="Beukes C."/>
            <person name="Steenkamp E.T."/>
            <person name="Hirsch A.M."/>
            <person name="Manyaka P."/>
            <person name="Maluk M."/>
            <person name="Lafos M."/>
            <person name="Crook M."/>
            <person name="Gross E."/>
            <person name="Simon M.F."/>
            <person name="Bueno dos Reis Junior F."/>
            <person name="Poole P.S."/>
            <person name="Venter S.N."/>
            <person name="James E.K."/>
        </authorList>
    </citation>
    <scope>NUCLEOTIDE SEQUENCE [LARGE SCALE GENOMIC DNA]</scope>
    <source>
        <strain evidence="6 7">WSM 3937</strain>
    </source>
</reference>
<gene>
    <name evidence="5" type="primary">braC_9</name>
    <name evidence="6" type="ORF">C0Z16_28310</name>
    <name evidence="5" type="ORF">LMG27174_05839</name>
</gene>
<dbReference type="Proteomes" id="UP000494205">
    <property type="component" value="Unassembled WGS sequence"/>
</dbReference>
<reference evidence="5 8" key="2">
    <citation type="submission" date="2020-04" db="EMBL/GenBank/DDBJ databases">
        <authorList>
            <person name="De Canck E."/>
        </authorList>
    </citation>
    <scope>NUCLEOTIDE SEQUENCE [LARGE SCALE GENOMIC DNA]</scope>
    <source>
        <strain evidence="5 8">LMG 27174</strain>
    </source>
</reference>
<dbReference type="PANTHER" id="PTHR47151">
    <property type="entry name" value="LEU/ILE/VAL-BINDING ABC TRANSPORTER SUBUNIT"/>
    <property type="match status" value="1"/>
</dbReference>
<accession>A0A2N7W9E8</accession>
<dbReference type="InterPro" id="IPR028082">
    <property type="entry name" value="Peripla_BP_I"/>
</dbReference>
<dbReference type="EMBL" id="PNXY01000026">
    <property type="protein sequence ID" value="PMS26036.1"/>
    <property type="molecule type" value="Genomic_DNA"/>
</dbReference>
<feature type="signal peptide" evidence="3">
    <location>
        <begin position="1"/>
        <end position="26"/>
    </location>
</feature>
<dbReference type="RefSeq" id="WP_102635363.1">
    <property type="nucleotide sequence ID" value="NZ_CADIJZ010000027.1"/>
</dbReference>
<proteinExistence type="inferred from homology"/>
<feature type="chain" id="PRO_5044384216" evidence="3">
    <location>
        <begin position="27"/>
        <end position="379"/>
    </location>
</feature>
<keyword evidence="2 3" id="KW-0732">Signal</keyword>
<evidence type="ECO:0000313" key="5">
    <source>
        <dbReference type="EMBL" id="CAB3731461.1"/>
    </source>
</evidence>
<protein>
    <submittedName>
        <fullName evidence="6">Branched chain amino acid ABC transporter substrate-binding protein</fullName>
    </submittedName>
    <submittedName>
        <fullName evidence="5">Leucine-, isoleucine-, valine-, threonine-, and alanine-binding protein</fullName>
    </submittedName>
</protein>
<evidence type="ECO:0000259" key="4">
    <source>
        <dbReference type="Pfam" id="PF13458"/>
    </source>
</evidence>
<keyword evidence="7" id="KW-1185">Reference proteome</keyword>